<accession>A0A941FT41</accession>
<dbReference type="AlphaFoldDB" id="A0A941FT41"/>
<evidence type="ECO:0000313" key="1">
    <source>
        <dbReference type="EMBL" id="MBR8646177.1"/>
    </source>
</evidence>
<comment type="caution">
    <text evidence="1">The sequence shown here is derived from an EMBL/GenBank/DDBJ whole genome shotgun (WGS) entry which is preliminary data.</text>
</comment>
<evidence type="ECO:0000313" key="2">
    <source>
        <dbReference type="Proteomes" id="UP000680045"/>
    </source>
</evidence>
<sequence length="55" mass="6480">MLNIYLYKKIGKAQFNRLKRFFCDDHILTDQYEGVTKSFAEVFSSDHLDSLYVNG</sequence>
<reference evidence="1" key="1">
    <citation type="submission" date="2021-04" db="EMBL/GenBank/DDBJ databases">
        <title>Whole genome sequencing of Enterococci isolates from hospitalized patients.</title>
        <authorList>
            <person name="Ogoti B.M."/>
            <person name="Onyambu F.G."/>
        </authorList>
    </citation>
    <scope>NUCLEOTIDE SEQUENCE</scope>
    <source>
        <strain evidence="1">242</strain>
    </source>
</reference>
<dbReference type="Proteomes" id="UP000680045">
    <property type="component" value="Unassembled WGS sequence"/>
</dbReference>
<organism evidence="1 2">
    <name type="scientific">Peribacillus frigoritolerans</name>
    <dbReference type="NCBI Taxonomy" id="450367"/>
    <lineage>
        <taxon>Bacteria</taxon>
        <taxon>Bacillati</taxon>
        <taxon>Bacillota</taxon>
        <taxon>Bacilli</taxon>
        <taxon>Bacillales</taxon>
        <taxon>Bacillaceae</taxon>
        <taxon>Peribacillus</taxon>
    </lineage>
</organism>
<name>A0A941FT41_9BACI</name>
<gene>
    <name evidence="1" type="ORF">KEH51_27015</name>
</gene>
<protein>
    <submittedName>
        <fullName evidence="1">Uncharacterized protein</fullName>
    </submittedName>
</protein>
<proteinExistence type="predicted"/>
<dbReference type="EMBL" id="JAGTPW010000074">
    <property type="protein sequence ID" value="MBR8646177.1"/>
    <property type="molecule type" value="Genomic_DNA"/>
</dbReference>